<dbReference type="InterPro" id="IPR050257">
    <property type="entry name" value="eL8/uL1-like"/>
</dbReference>
<evidence type="ECO:0000313" key="2">
    <source>
        <dbReference type="EMBL" id="GAU93925.1"/>
    </source>
</evidence>
<proteinExistence type="predicted"/>
<dbReference type="STRING" id="947166.A0A1D1UZV4"/>
<dbReference type="CDD" id="cd00403">
    <property type="entry name" value="Ribosomal_L1"/>
    <property type="match status" value="1"/>
</dbReference>
<gene>
    <name evidence="2" type="primary">RvY_05785-1</name>
    <name evidence="2" type="synonym">RvY_05785.1</name>
    <name evidence="2" type="ORF">RvY_05785</name>
</gene>
<feature type="region of interest" description="Disordered" evidence="1">
    <location>
        <begin position="294"/>
        <end position="318"/>
    </location>
</feature>
<dbReference type="SUPFAM" id="SSF56808">
    <property type="entry name" value="Ribosomal protein L1"/>
    <property type="match status" value="1"/>
</dbReference>
<dbReference type="InterPro" id="IPR028364">
    <property type="entry name" value="Ribosomal_uL1/biogenesis"/>
</dbReference>
<dbReference type="Gene3D" id="3.30.190.20">
    <property type="match status" value="1"/>
</dbReference>
<dbReference type="Proteomes" id="UP000186922">
    <property type="component" value="Unassembled WGS sequence"/>
</dbReference>
<comment type="caution">
    <text evidence="2">The sequence shown here is derived from an EMBL/GenBank/DDBJ whole genome shotgun (WGS) entry which is preliminary data.</text>
</comment>
<dbReference type="OrthoDB" id="10251727at2759"/>
<accession>A0A1D1UZV4</accession>
<reference evidence="2 3" key="1">
    <citation type="journal article" date="2016" name="Nat. Commun.">
        <title>Extremotolerant tardigrade genome and improved radiotolerance of human cultured cells by tardigrade-unique protein.</title>
        <authorList>
            <person name="Hashimoto T."/>
            <person name="Horikawa D.D."/>
            <person name="Saito Y."/>
            <person name="Kuwahara H."/>
            <person name="Kozuka-Hata H."/>
            <person name="Shin-I T."/>
            <person name="Minakuchi Y."/>
            <person name="Ohishi K."/>
            <person name="Motoyama A."/>
            <person name="Aizu T."/>
            <person name="Enomoto A."/>
            <person name="Kondo K."/>
            <person name="Tanaka S."/>
            <person name="Hara Y."/>
            <person name="Koshikawa S."/>
            <person name="Sagara H."/>
            <person name="Miura T."/>
            <person name="Yokobori S."/>
            <person name="Miyagawa K."/>
            <person name="Suzuki Y."/>
            <person name="Kubo T."/>
            <person name="Oyama M."/>
            <person name="Kohara Y."/>
            <person name="Fujiyama A."/>
            <person name="Arakawa K."/>
            <person name="Katayama T."/>
            <person name="Toyoda A."/>
            <person name="Kunieda T."/>
        </authorList>
    </citation>
    <scope>NUCLEOTIDE SEQUENCE [LARGE SCALE GENOMIC DNA]</scope>
    <source>
        <strain evidence="2 3">YOKOZUNA-1</strain>
    </source>
</reference>
<evidence type="ECO:0008006" key="4">
    <source>
        <dbReference type="Google" id="ProtNLM"/>
    </source>
</evidence>
<dbReference type="Gene3D" id="3.40.50.790">
    <property type="match status" value="1"/>
</dbReference>
<name>A0A1D1UZV4_RAMVA</name>
<dbReference type="PANTHER" id="PTHR23105">
    <property type="entry name" value="RIBOSOMAL PROTEIN L7AE FAMILY MEMBER"/>
    <property type="match status" value="1"/>
</dbReference>
<organism evidence="2 3">
    <name type="scientific">Ramazzottius varieornatus</name>
    <name type="common">Water bear</name>
    <name type="synonym">Tardigrade</name>
    <dbReference type="NCBI Taxonomy" id="947166"/>
    <lineage>
        <taxon>Eukaryota</taxon>
        <taxon>Metazoa</taxon>
        <taxon>Ecdysozoa</taxon>
        <taxon>Tardigrada</taxon>
        <taxon>Eutardigrada</taxon>
        <taxon>Parachela</taxon>
        <taxon>Hypsibioidea</taxon>
        <taxon>Ramazzottiidae</taxon>
        <taxon>Ramazzottius</taxon>
    </lineage>
</organism>
<keyword evidence="3" id="KW-1185">Reference proteome</keyword>
<dbReference type="InterPro" id="IPR023674">
    <property type="entry name" value="Ribosomal_uL1-like"/>
</dbReference>
<dbReference type="InterPro" id="IPR016095">
    <property type="entry name" value="Ribosomal_uL1_3-a/b-sand"/>
</dbReference>
<sequence length="318" mass="35776">MDYATDQVEKAVSVLVSGHKKSQEERPTANKSLLTEDEKLQLTIVQIRMPPSSYKKLKCDLPAPFRIEGSAEVCLIIKDTSKDKLFDQERGVLRYKEYLRTCGVIGITEVITYSQLRAEYKPFEAKRKLLGRYDLFLADERIYGKLATVLGSKFFVKNKFPVAVIIENSSTIASSIRSAIRATYLTVNGKGPQSTMEVGSLDQTQEEMVKNVDHAISFLKKHFPAGWNNIRSLYLKMGKLSLPIYINQETANAVVLEKTKKIAGFDAPAQEITTVPDARVKVCRDGSIKVLKKKKSKNAQKKTISTAARSQHEKRLRV</sequence>
<protein>
    <recommendedName>
        <fullName evidence="4">Ribosomal protein L1</fullName>
    </recommendedName>
</protein>
<dbReference type="AlphaFoldDB" id="A0A1D1UZV4"/>
<evidence type="ECO:0000313" key="3">
    <source>
        <dbReference type="Proteomes" id="UP000186922"/>
    </source>
</evidence>
<dbReference type="GO" id="GO:0003723">
    <property type="term" value="F:RNA binding"/>
    <property type="evidence" value="ECO:0007669"/>
    <property type="project" value="InterPro"/>
</dbReference>
<dbReference type="EMBL" id="BDGG01000002">
    <property type="protein sequence ID" value="GAU93925.1"/>
    <property type="molecule type" value="Genomic_DNA"/>
</dbReference>
<evidence type="ECO:0000256" key="1">
    <source>
        <dbReference type="SAM" id="MobiDB-lite"/>
    </source>
</evidence>
<dbReference type="Pfam" id="PF00687">
    <property type="entry name" value="Ribosomal_L1"/>
    <property type="match status" value="1"/>
</dbReference>